<accession>A0A4Q2KCI4</accession>
<protein>
    <submittedName>
        <fullName evidence="3">Cupin domain-containing protein</fullName>
    </submittedName>
</protein>
<dbReference type="InterPro" id="IPR037923">
    <property type="entry name" value="HTH-like"/>
</dbReference>
<dbReference type="GO" id="GO:0003677">
    <property type="term" value="F:DNA binding"/>
    <property type="evidence" value="ECO:0007669"/>
    <property type="project" value="UniProtKB-KW"/>
</dbReference>
<dbReference type="InterPro" id="IPR014710">
    <property type="entry name" value="RmlC-like_jellyroll"/>
</dbReference>
<proteinExistence type="predicted"/>
<dbReference type="EMBL" id="SDOZ01000002">
    <property type="protein sequence ID" value="RXZ61600.1"/>
    <property type="molecule type" value="Genomic_DNA"/>
</dbReference>
<dbReference type="Gene3D" id="2.60.120.10">
    <property type="entry name" value="Jelly Rolls"/>
    <property type="match status" value="1"/>
</dbReference>
<gene>
    <name evidence="3" type="ORF">ESZ91_04180</name>
</gene>
<evidence type="ECO:0000256" key="1">
    <source>
        <dbReference type="ARBA" id="ARBA00023125"/>
    </source>
</evidence>
<comment type="caution">
    <text evidence="3">The sequence shown here is derived from an EMBL/GenBank/DDBJ whole genome shotgun (WGS) entry which is preliminary data.</text>
</comment>
<dbReference type="InterPro" id="IPR013096">
    <property type="entry name" value="Cupin_2"/>
</dbReference>
<keyword evidence="4" id="KW-1185">Reference proteome</keyword>
<name>A0A4Q2KCI4_9FIRM</name>
<dbReference type="Proteomes" id="UP000291269">
    <property type="component" value="Unassembled WGS sequence"/>
</dbReference>
<evidence type="ECO:0000313" key="4">
    <source>
        <dbReference type="Proteomes" id="UP000291269"/>
    </source>
</evidence>
<dbReference type="OrthoDB" id="9816335at2"/>
<dbReference type="SUPFAM" id="SSF51215">
    <property type="entry name" value="Regulatory protein AraC"/>
    <property type="match status" value="1"/>
</dbReference>
<keyword evidence="1" id="KW-0238">DNA-binding</keyword>
<feature type="domain" description="Cupin type-2" evidence="2">
    <location>
        <begin position="25"/>
        <end position="66"/>
    </location>
</feature>
<dbReference type="AlphaFoldDB" id="A0A4Q2KCI4"/>
<sequence length="174" mass="20577">MENIETMRVPSLEHFATHITSQQDEYRHNHEFFEFFYILEGTIRHECNEEISQLAFGDCYILRPNTDIHCFLRDDSCSHRDICVDATRFRNACDYISPDLYACILSNCAPIRISLSLPEINFFEQKLNDIKYAPDDELWKKPYLIKCFLSAFLSTYYNIQAQVRAPYRFGSVPY</sequence>
<dbReference type="Pfam" id="PF07883">
    <property type="entry name" value="Cupin_2"/>
    <property type="match status" value="1"/>
</dbReference>
<reference evidence="3 4" key="1">
    <citation type="journal article" date="2019" name="Gut">
        <title>Antibiotics-induced monodominance of a novel gut bacterial order.</title>
        <authorList>
            <person name="Hildebrand F."/>
            <person name="Moitinho-Silva L."/>
            <person name="Blasche S."/>
            <person name="Jahn M.T."/>
            <person name="Gossmann T.I."/>
            <person name="Heuerta-Cepas J."/>
            <person name="Hercog R."/>
            <person name="Luetge M."/>
            <person name="Bahram M."/>
            <person name="Pryszlak A."/>
            <person name="Alves R.J."/>
            <person name="Waszak S.M."/>
            <person name="Zhu A."/>
            <person name="Ye L."/>
            <person name="Costea P.I."/>
            <person name="Aalvink S."/>
            <person name="Belzer C."/>
            <person name="Forslund S.K."/>
            <person name="Sunagawa S."/>
            <person name="Hentschel U."/>
            <person name="Merten C."/>
            <person name="Patil K.R."/>
            <person name="Benes V."/>
            <person name="Bork P."/>
        </authorList>
    </citation>
    <scope>NUCLEOTIDE SEQUENCE [LARGE SCALE GENOMIC DNA]</scope>
    <source>
        <strain evidence="3 4">HDS1380</strain>
    </source>
</reference>
<evidence type="ECO:0000313" key="3">
    <source>
        <dbReference type="EMBL" id="RXZ61600.1"/>
    </source>
</evidence>
<organism evidence="3 4">
    <name type="scientific">Candidatus Borkfalkia ceftriaxoniphila</name>
    <dbReference type="NCBI Taxonomy" id="2508949"/>
    <lineage>
        <taxon>Bacteria</taxon>
        <taxon>Bacillati</taxon>
        <taxon>Bacillota</taxon>
        <taxon>Clostridia</taxon>
        <taxon>Christensenellales</taxon>
        <taxon>Christensenellaceae</taxon>
        <taxon>Candidatus Borkfalkia</taxon>
    </lineage>
</organism>
<evidence type="ECO:0000259" key="2">
    <source>
        <dbReference type="Pfam" id="PF07883"/>
    </source>
</evidence>